<dbReference type="InParanoid" id="B8CCA3"/>
<feature type="signal peptide" evidence="2">
    <location>
        <begin position="1"/>
        <end position="29"/>
    </location>
</feature>
<name>B8CCA3_THAPS</name>
<keyword evidence="2" id="KW-0732">Signal</keyword>
<gene>
    <name evidence="3" type="ORF">THAPSDRAFT_24818</name>
</gene>
<evidence type="ECO:0000313" key="3">
    <source>
        <dbReference type="EMBL" id="EED88733.1"/>
    </source>
</evidence>
<reference evidence="3 4" key="2">
    <citation type="journal article" date="2008" name="Nature">
        <title>The Phaeodactylum genome reveals the evolutionary history of diatom genomes.</title>
        <authorList>
            <person name="Bowler C."/>
            <person name="Allen A.E."/>
            <person name="Badger J.H."/>
            <person name="Grimwood J."/>
            <person name="Jabbari K."/>
            <person name="Kuo A."/>
            <person name="Maheswari U."/>
            <person name="Martens C."/>
            <person name="Maumus F."/>
            <person name="Otillar R.P."/>
            <person name="Rayko E."/>
            <person name="Salamov A."/>
            <person name="Vandepoele K."/>
            <person name="Beszteri B."/>
            <person name="Gruber A."/>
            <person name="Heijde M."/>
            <person name="Katinka M."/>
            <person name="Mock T."/>
            <person name="Valentin K."/>
            <person name="Verret F."/>
            <person name="Berges J.A."/>
            <person name="Brownlee C."/>
            <person name="Cadoret J.P."/>
            <person name="Chiovitti A."/>
            <person name="Choi C.J."/>
            <person name="Coesel S."/>
            <person name="De Martino A."/>
            <person name="Detter J.C."/>
            <person name="Durkin C."/>
            <person name="Falciatore A."/>
            <person name="Fournet J."/>
            <person name="Haruta M."/>
            <person name="Huysman M.J."/>
            <person name="Jenkins B.D."/>
            <person name="Jiroutova K."/>
            <person name="Jorgensen R.E."/>
            <person name="Joubert Y."/>
            <person name="Kaplan A."/>
            <person name="Kroger N."/>
            <person name="Kroth P.G."/>
            <person name="La Roche J."/>
            <person name="Lindquist E."/>
            <person name="Lommer M."/>
            <person name="Martin-Jezequel V."/>
            <person name="Lopez P.J."/>
            <person name="Lucas S."/>
            <person name="Mangogna M."/>
            <person name="McGinnis K."/>
            <person name="Medlin L.K."/>
            <person name="Montsant A."/>
            <person name="Oudot-Le Secq M.P."/>
            <person name="Napoli C."/>
            <person name="Obornik M."/>
            <person name="Parker M.S."/>
            <person name="Petit J.L."/>
            <person name="Porcel B.M."/>
            <person name="Poulsen N."/>
            <person name="Robison M."/>
            <person name="Rychlewski L."/>
            <person name="Rynearson T.A."/>
            <person name="Schmutz J."/>
            <person name="Shapiro H."/>
            <person name="Siaut M."/>
            <person name="Stanley M."/>
            <person name="Sussman M.R."/>
            <person name="Taylor A.R."/>
            <person name="Vardi A."/>
            <person name="von Dassow P."/>
            <person name="Vyverman W."/>
            <person name="Willis A."/>
            <person name="Wyrwicz L.S."/>
            <person name="Rokhsar D.S."/>
            <person name="Weissenbach J."/>
            <person name="Armbrust E.V."/>
            <person name="Green B.R."/>
            <person name="Van de Peer Y."/>
            <person name="Grigoriev I.V."/>
        </authorList>
    </citation>
    <scope>NUCLEOTIDE SEQUENCE [LARGE SCALE GENOMIC DNA]</scope>
    <source>
        <strain evidence="3 4">CCMP1335</strain>
    </source>
</reference>
<feature type="region of interest" description="Disordered" evidence="1">
    <location>
        <begin position="31"/>
        <end position="50"/>
    </location>
</feature>
<feature type="chain" id="PRO_5002866475" description="PA14 domain-containing protein" evidence="2">
    <location>
        <begin position="30"/>
        <end position="1481"/>
    </location>
</feature>
<dbReference type="STRING" id="35128.B8CCA3"/>
<dbReference type="eggNOG" id="ENOG502QZ26">
    <property type="taxonomic scope" value="Eukaryota"/>
</dbReference>
<dbReference type="RefSeq" id="XP_002293724.1">
    <property type="nucleotide sequence ID" value="XM_002293688.1"/>
</dbReference>
<keyword evidence="4" id="KW-1185">Reference proteome</keyword>
<dbReference type="PANTHER" id="PTHR48148:SF2">
    <property type="entry name" value="PA14 DOMAIN-CONTAINING PROTEIN"/>
    <property type="match status" value="1"/>
</dbReference>
<sequence length="1481" mass="160753">MLKPRITTGITALHLLTLILLSGPPLVSSNEQQHAHRLRNQSSSHSNKKLRGEALKYAALRKKAKRLNYNNKNDSLLPFTHAASSTKEAPPGPYRLFHPHRPNSPDKTDSSVFLTSQKASLSRKECTLIQLHFDFDNAPQDTSWIISLGTVDDLQSGNGIIVASSHAQYEFIESEVHSLCLPGEGRYTFTIFDWGGNGFRGEEDALYKLVQSVDGQIILEGGDFGYLKSHTFTLPLPELPSNPPSVSTAPTTSSAPTMDCTYITIALTYDMYPEETTWMVIAGDYGSLDSGDIKVIVEGPMPQNVMEEHEVCLPGEGSYYNGICCDFGAGSYTITAPSLPGEIIAQGGEFTTFDIATFDVPLVHAPSSSPSSSPKPTVSMAPTIDCAYVEINLFFDAFSSETHWKITKDSEGGEVVAESSYYDDWEYGGVFTIHSVCLPGDGIYTWTIEDLSGDGMCCEYGTGTYQVVSKDGVNGEAVIAEGGDFEFTESTTFAIPYGSSTVGGVPATLPPTTSPAPTVKCFDVEVSLTFDDYPYETMWFVTEGGANIQNDDNWMSSTVAKSPAYGIREMNSTVTQEVCLPTGDYTFLIIDSDGICCSYGEGSYSLSSVKKNGSREVIKVGGEFSAFESVTFSLPYVSVASPTPPSAPTATTPPSVPAVQTSPYWLDIDLKFDAYPYETLWAVCSGSSTCLQNQKQNVIEESPYYNLSFKDSSKSHRVYLQEGEYTYIIADKGGDGICCSFGNGSYEVTVHDDTNDVVIAQGSNFGLEDSVTFSVPYRQGSVPTPANVPTPSVKDTAPPTVEGCIPMNIDLMFDVFPYDTRWWLIEGDLKSFQEGNPTFVAKSPSPSYDVERFGSATHTYCLVEGRYTFLIFDDGGNGMCCKYGDGSFELSHGPEKDVFANGGKFNFFDIITFDVPFPSRSPSWTPEPTSAQPTIFGTPTPSVGFVPECIILLEVYTETDGDQDEIRWEVSLGSQSTVDSSFAIIVAQSEDSQYQISRMNGERSYDSDRVCLPGDGQYTFTIFDSNSGGDSRYRLVVDGALLASGSGFDFVESTTFIVPVTGQPTPSPNTGGAPPDVLCTMIDVAITFDEFSDETYWMVVEGDESALDNADVVVVADSPFYDPADYNATETKHHKVCLPGDGEYTFVIYDNAMDGMCCDFGAGGYKVASKDGSQITIAEGGQFGESEATTFTVPIVSAPSSSPTSTPRPTLSMSPTVDCERVEVSVTFDAFSSETSWIIVQDDTNTTVAESPFYSNWEYGNSTVSDIVCLPTEGSYTFTLVDEAGDGFCCAGYGDGSFSLVYKGDTSDTVISDKGSDASFQFYDSVPFIVPYVIPPTMRPTVSPAPTISTAPTPQCIPMEVVINFDSYPEDTLWEITEGDKNSWDYDDAVKVAESPIYSNANMLNTITHSICLPGEGRYTLTVFDGTGNGMCCEEGTGGYILLLIDDKGDRQIVAEGAEFEWMTSTSFDLPITADPRNDFW</sequence>
<dbReference type="Proteomes" id="UP000001449">
    <property type="component" value="Chromosome 14"/>
</dbReference>
<evidence type="ECO:0000256" key="2">
    <source>
        <dbReference type="SAM" id="SignalP"/>
    </source>
</evidence>
<evidence type="ECO:0008006" key="5">
    <source>
        <dbReference type="Google" id="ProtNLM"/>
    </source>
</evidence>
<accession>B8CCA3</accession>
<organism evidence="3 4">
    <name type="scientific">Thalassiosira pseudonana</name>
    <name type="common">Marine diatom</name>
    <name type="synonym">Cyclotella nana</name>
    <dbReference type="NCBI Taxonomy" id="35128"/>
    <lineage>
        <taxon>Eukaryota</taxon>
        <taxon>Sar</taxon>
        <taxon>Stramenopiles</taxon>
        <taxon>Ochrophyta</taxon>
        <taxon>Bacillariophyta</taxon>
        <taxon>Coscinodiscophyceae</taxon>
        <taxon>Thalassiosirophycidae</taxon>
        <taxon>Thalassiosirales</taxon>
        <taxon>Thalassiosiraceae</taxon>
        <taxon>Thalassiosira</taxon>
    </lineage>
</organism>
<dbReference type="PaxDb" id="35128-Thaps24818"/>
<protein>
    <recommendedName>
        <fullName evidence="5">PA14 domain-containing protein</fullName>
    </recommendedName>
</protein>
<proteinExistence type="predicted"/>
<dbReference type="KEGG" id="tps:THAPSDRAFT_24818"/>
<dbReference type="PANTHER" id="PTHR48148">
    <property type="entry name" value="KERATINOCYTE PROLINE-RICH PROTEIN"/>
    <property type="match status" value="1"/>
</dbReference>
<reference evidence="3 4" key="1">
    <citation type="journal article" date="2004" name="Science">
        <title>The genome of the diatom Thalassiosira pseudonana: ecology, evolution, and metabolism.</title>
        <authorList>
            <person name="Armbrust E.V."/>
            <person name="Berges J.A."/>
            <person name="Bowler C."/>
            <person name="Green B.R."/>
            <person name="Martinez D."/>
            <person name="Putnam N.H."/>
            <person name="Zhou S."/>
            <person name="Allen A.E."/>
            <person name="Apt K.E."/>
            <person name="Bechner M."/>
            <person name="Brzezinski M.A."/>
            <person name="Chaal B.K."/>
            <person name="Chiovitti A."/>
            <person name="Davis A.K."/>
            <person name="Demarest M.S."/>
            <person name="Detter J.C."/>
            <person name="Glavina T."/>
            <person name="Goodstein D."/>
            <person name="Hadi M.Z."/>
            <person name="Hellsten U."/>
            <person name="Hildebrand M."/>
            <person name="Jenkins B.D."/>
            <person name="Jurka J."/>
            <person name="Kapitonov V.V."/>
            <person name="Kroger N."/>
            <person name="Lau W.W."/>
            <person name="Lane T.W."/>
            <person name="Larimer F.W."/>
            <person name="Lippmeier J.C."/>
            <person name="Lucas S."/>
            <person name="Medina M."/>
            <person name="Montsant A."/>
            <person name="Obornik M."/>
            <person name="Parker M.S."/>
            <person name="Palenik B."/>
            <person name="Pazour G.J."/>
            <person name="Richardson P.M."/>
            <person name="Rynearson T.A."/>
            <person name="Saito M.A."/>
            <person name="Schwartz D.C."/>
            <person name="Thamatrakoln K."/>
            <person name="Valentin K."/>
            <person name="Vardi A."/>
            <person name="Wilkerson F.P."/>
            <person name="Rokhsar D.S."/>
        </authorList>
    </citation>
    <scope>NUCLEOTIDE SEQUENCE [LARGE SCALE GENOMIC DNA]</scope>
    <source>
        <strain evidence="3 4">CCMP1335</strain>
    </source>
</reference>
<evidence type="ECO:0000313" key="4">
    <source>
        <dbReference type="Proteomes" id="UP000001449"/>
    </source>
</evidence>
<dbReference type="EMBL" id="CM000649">
    <property type="protein sequence ID" value="EED88733.1"/>
    <property type="molecule type" value="Genomic_DNA"/>
</dbReference>
<dbReference type="HOGENOM" id="CLU_249666_0_0_1"/>
<evidence type="ECO:0000256" key="1">
    <source>
        <dbReference type="SAM" id="MobiDB-lite"/>
    </source>
</evidence>
<dbReference type="GeneID" id="7451219"/>